<organism evidence="1 2">
    <name type="scientific">Cordyceps militaris (strain CM01)</name>
    <name type="common">Caterpillar fungus</name>
    <dbReference type="NCBI Taxonomy" id="983644"/>
    <lineage>
        <taxon>Eukaryota</taxon>
        <taxon>Fungi</taxon>
        <taxon>Dikarya</taxon>
        <taxon>Ascomycota</taxon>
        <taxon>Pezizomycotina</taxon>
        <taxon>Sordariomycetes</taxon>
        <taxon>Hypocreomycetidae</taxon>
        <taxon>Hypocreales</taxon>
        <taxon>Cordycipitaceae</taxon>
        <taxon>Cordyceps</taxon>
    </lineage>
</organism>
<dbReference type="GeneID" id="18170472"/>
<dbReference type="Proteomes" id="UP000001610">
    <property type="component" value="Unassembled WGS sequence"/>
</dbReference>
<dbReference type="RefSeq" id="XP_006673666.1">
    <property type="nucleotide sequence ID" value="XM_006673603.1"/>
</dbReference>
<dbReference type="KEGG" id="cmt:CCM_08465"/>
<dbReference type="InParanoid" id="G3JRN1"/>
<reference evidence="1 2" key="1">
    <citation type="journal article" date="2011" name="Genome Biol.">
        <title>Genome sequence of the insect pathogenic fungus Cordyceps militaris, a valued traditional Chinese medicine.</title>
        <authorList>
            <person name="Zheng P."/>
            <person name="Xia Y."/>
            <person name="Xiao G."/>
            <person name="Xiong C."/>
            <person name="Hu X."/>
            <person name="Zhang S."/>
            <person name="Zheng H."/>
            <person name="Huang Y."/>
            <person name="Zhou Y."/>
            <person name="Wang S."/>
            <person name="Zhao G.P."/>
            <person name="Liu X."/>
            <person name="St Leger R.J."/>
            <person name="Wang C."/>
        </authorList>
    </citation>
    <scope>NUCLEOTIDE SEQUENCE [LARGE SCALE GENOMIC DNA]</scope>
    <source>
        <strain evidence="1 2">CM01</strain>
    </source>
</reference>
<sequence>MTVFLPTRLLRPNESRDVGDSLVSSLVQKAANRVGGKAVTCKSTNSHPVHPYKNAFGASRWLGFLKATLASTILFDNNEESYCNKKRLQPCSMLSLSLAL</sequence>
<name>G3JRN1_CORMM</name>
<protein>
    <submittedName>
        <fullName evidence="1">Uncharacterized protein</fullName>
    </submittedName>
</protein>
<keyword evidence="2" id="KW-1185">Reference proteome</keyword>
<dbReference type="HOGENOM" id="CLU_2305963_0_0_1"/>
<evidence type="ECO:0000313" key="1">
    <source>
        <dbReference type="EMBL" id="EGX88421.1"/>
    </source>
</evidence>
<evidence type="ECO:0000313" key="2">
    <source>
        <dbReference type="Proteomes" id="UP000001610"/>
    </source>
</evidence>
<proteinExistence type="predicted"/>
<accession>G3JRN1</accession>
<dbReference type="VEuPathDB" id="FungiDB:CCM_08465"/>
<dbReference type="AlphaFoldDB" id="G3JRN1"/>
<gene>
    <name evidence="1" type="ORF">CCM_08465</name>
</gene>
<dbReference type="EMBL" id="JH126405">
    <property type="protein sequence ID" value="EGX88421.1"/>
    <property type="molecule type" value="Genomic_DNA"/>
</dbReference>